<reference evidence="2 3" key="1">
    <citation type="submission" date="2018-10" db="EMBL/GenBank/DDBJ databases">
        <authorList>
            <person name="Perry B.J."/>
            <person name="Sullivan J.T."/>
            <person name="Murphy R.J.T."/>
            <person name="Ramsay J.P."/>
            <person name="Ronson C.W."/>
        </authorList>
    </citation>
    <scope>NUCLEOTIDE SEQUENCE [LARGE SCALE GENOMIC DNA]</scope>
    <source>
        <strain evidence="2 3">NZP2014</strain>
    </source>
</reference>
<dbReference type="KEGG" id="merd:EB233_30710"/>
<dbReference type="AlphaFoldDB" id="A0A6M7UQ53"/>
<evidence type="ECO:0000313" key="2">
    <source>
        <dbReference type="EMBL" id="QKC79285.1"/>
    </source>
</evidence>
<feature type="region of interest" description="Disordered" evidence="1">
    <location>
        <begin position="84"/>
        <end position="121"/>
    </location>
</feature>
<sequence length="121" mass="12895">MLVLHKCYPSTREKECGAGGNPPDSTIQPMQKALTQMNLQLQHAGTDSTGQTGLRSMPIRVAPPRQPLIDLGPMARANATFLDASTVATSPESPWQRHGHPDPGPSTTDGARSWSVLLAPS</sequence>
<dbReference type="EMBL" id="CP033361">
    <property type="protein sequence ID" value="QKC79285.1"/>
    <property type="molecule type" value="Genomic_DNA"/>
</dbReference>
<keyword evidence="3" id="KW-1185">Reference proteome</keyword>
<protein>
    <submittedName>
        <fullName evidence="2">Uncharacterized protein</fullName>
    </submittedName>
</protein>
<organism evidence="2 3">
    <name type="scientific">Mesorhizobium erdmanii</name>
    <dbReference type="NCBI Taxonomy" id="1777866"/>
    <lineage>
        <taxon>Bacteria</taxon>
        <taxon>Pseudomonadati</taxon>
        <taxon>Pseudomonadota</taxon>
        <taxon>Alphaproteobacteria</taxon>
        <taxon>Hyphomicrobiales</taxon>
        <taxon>Phyllobacteriaceae</taxon>
        <taxon>Mesorhizobium</taxon>
    </lineage>
</organism>
<evidence type="ECO:0000313" key="3">
    <source>
        <dbReference type="Proteomes" id="UP000503339"/>
    </source>
</evidence>
<proteinExistence type="predicted"/>
<evidence type="ECO:0000256" key="1">
    <source>
        <dbReference type="SAM" id="MobiDB-lite"/>
    </source>
</evidence>
<accession>A0A6M7UQ53</accession>
<name>A0A6M7UQ53_9HYPH</name>
<dbReference type="Proteomes" id="UP000503339">
    <property type="component" value="Chromosome"/>
</dbReference>
<gene>
    <name evidence="2" type="ORF">EB233_30710</name>
</gene>